<dbReference type="STRING" id="398578.Daci_0976"/>
<dbReference type="Pfam" id="PF00814">
    <property type="entry name" value="TsaD"/>
    <property type="match status" value="1"/>
</dbReference>
<dbReference type="GO" id="GO:0008233">
    <property type="term" value="F:peptidase activity"/>
    <property type="evidence" value="ECO:0007669"/>
    <property type="project" value="UniProtKB-KW"/>
</dbReference>
<feature type="domain" description="Gcp-like" evidence="1">
    <location>
        <begin position="72"/>
        <end position="174"/>
    </location>
</feature>
<dbReference type="GO" id="GO:0002949">
    <property type="term" value="P:tRNA threonylcarbamoyladenosine modification"/>
    <property type="evidence" value="ECO:0007669"/>
    <property type="project" value="InterPro"/>
</dbReference>
<keyword evidence="3" id="KW-1185">Reference proteome</keyword>
<sequence length="283" mass="29504">MQHGRQVYAGHCSPAGRGTGGAPIILHLLRHRRLPQAMNLLALDTSTDTLSIAVQHGDAVWEHSGPGGPQTSTELIPAILALMAQAGLEFAELQAIVFGRGPGSFTGLRTACSVAQGLAFAARVPVLPMDSLLAVAEQARMQYGCTDLIAVIDARMNEVYHAAYHWSDGRWNDIGEQSGDFGLCAPEALQLPPGTVVAGNALAAYGERLAPQAIHLAALPTAAAMLRLAPALLAADRALPADQALPRYIRDKVAQTTAEREAAKAAAALALATPTPEATPPAP</sequence>
<dbReference type="InterPro" id="IPR043129">
    <property type="entry name" value="ATPase_NBD"/>
</dbReference>
<dbReference type="Gene3D" id="3.30.420.40">
    <property type="match status" value="2"/>
</dbReference>
<dbReference type="NCBIfam" id="TIGR03725">
    <property type="entry name" value="T6A_YeaZ"/>
    <property type="match status" value="1"/>
</dbReference>
<dbReference type="HOGENOM" id="CLU_064886_2_1_4"/>
<evidence type="ECO:0000313" key="2">
    <source>
        <dbReference type="EMBL" id="ABX33622.1"/>
    </source>
</evidence>
<name>A9BRQ5_DELAS</name>
<accession>A9BRQ5</accession>
<dbReference type="PANTHER" id="PTHR11735">
    <property type="entry name" value="TRNA N6-ADENOSINE THREONYLCARBAMOYLTRANSFERASE"/>
    <property type="match status" value="1"/>
</dbReference>
<dbReference type="eggNOG" id="COG1214">
    <property type="taxonomic scope" value="Bacteria"/>
</dbReference>
<proteinExistence type="predicted"/>
<reference evidence="2 3" key="1">
    <citation type="journal article" date="2004" name="Appl. Environ. Microbiol.">
        <title>Mineralization of individual congeners of linear alkylbenzenesulfonate by defined pairs of heterotrophic bacteria.</title>
        <authorList>
            <person name="Schleheck D."/>
            <person name="Knepper T.P."/>
            <person name="Fischer K."/>
            <person name="Cook A.M."/>
        </authorList>
    </citation>
    <scope>NUCLEOTIDE SEQUENCE [LARGE SCALE GENOMIC DNA]</scope>
    <source>
        <strain evidence="3">DSM 14801 / SPH-1</strain>
    </source>
</reference>
<dbReference type="GO" id="GO:0005829">
    <property type="term" value="C:cytosol"/>
    <property type="evidence" value="ECO:0007669"/>
    <property type="project" value="TreeGrafter"/>
</dbReference>
<dbReference type="Proteomes" id="UP000000784">
    <property type="component" value="Chromosome"/>
</dbReference>
<keyword evidence="2" id="KW-0378">Hydrolase</keyword>
<dbReference type="SUPFAM" id="SSF53067">
    <property type="entry name" value="Actin-like ATPase domain"/>
    <property type="match status" value="2"/>
</dbReference>
<dbReference type="KEGG" id="dac:Daci_0976"/>
<dbReference type="InterPro" id="IPR000905">
    <property type="entry name" value="Gcp-like_dom"/>
</dbReference>
<dbReference type="AlphaFoldDB" id="A9BRQ5"/>
<dbReference type="PANTHER" id="PTHR11735:SF11">
    <property type="entry name" value="TRNA THREONYLCARBAMOYLADENOSINE BIOSYNTHESIS PROTEIN TSAB"/>
    <property type="match status" value="1"/>
</dbReference>
<dbReference type="GO" id="GO:0006508">
    <property type="term" value="P:proteolysis"/>
    <property type="evidence" value="ECO:0007669"/>
    <property type="project" value="UniProtKB-KW"/>
</dbReference>
<protein>
    <submittedName>
        <fullName evidence="2">Peptidase M22 glycoprotease</fullName>
    </submittedName>
</protein>
<keyword evidence="2" id="KW-0645">Protease</keyword>
<organism evidence="2 3">
    <name type="scientific">Delftia acidovorans (strain DSM 14801 / SPH-1)</name>
    <dbReference type="NCBI Taxonomy" id="398578"/>
    <lineage>
        <taxon>Bacteria</taxon>
        <taxon>Pseudomonadati</taxon>
        <taxon>Pseudomonadota</taxon>
        <taxon>Betaproteobacteria</taxon>
        <taxon>Burkholderiales</taxon>
        <taxon>Comamonadaceae</taxon>
        <taxon>Delftia</taxon>
    </lineage>
</organism>
<dbReference type="InterPro" id="IPR022496">
    <property type="entry name" value="T6A_TsaB"/>
</dbReference>
<evidence type="ECO:0000259" key="1">
    <source>
        <dbReference type="Pfam" id="PF00814"/>
    </source>
</evidence>
<evidence type="ECO:0000313" key="3">
    <source>
        <dbReference type="Proteomes" id="UP000000784"/>
    </source>
</evidence>
<gene>
    <name evidence="2" type="ordered locus">Daci_0976</name>
</gene>
<reference evidence="3" key="2">
    <citation type="submission" date="2007-11" db="EMBL/GenBank/DDBJ databases">
        <title>Complete sequence of Delftia acidovorans DSM 14801 / SPH-1.</title>
        <authorList>
            <person name="Copeland A."/>
            <person name="Lucas S."/>
            <person name="Lapidus A."/>
            <person name="Barry K."/>
            <person name="Glavina del Rio T."/>
            <person name="Dalin E."/>
            <person name="Tice H."/>
            <person name="Pitluck S."/>
            <person name="Lowry S."/>
            <person name="Clum A."/>
            <person name="Schmutz J."/>
            <person name="Larimer F."/>
            <person name="Land M."/>
            <person name="Hauser L."/>
            <person name="Kyrpides N."/>
            <person name="Kim E."/>
            <person name="Schleheck D."/>
            <person name="Richardson P."/>
        </authorList>
    </citation>
    <scope>NUCLEOTIDE SEQUENCE [LARGE SCALE GENOMIC DNA]</scope>
    <source>
        <strain evidence="3">DSM 14801 / SPH-1</strain>
    </source>
</reference>
<dbReference type="EMBL" id="CP000884">
    <property type="protein sequence ID" value="ABX33622.1"/>
    <property type="molecule type" value="Genomic_DNA"/>
</dbReference>
<dbReference type="CDD" id="cd24032">
    <property type="entry name" value="ASKHA_NBD_TsaB"/>
    <property type="match status" value="1"/>
</dbReference>